<dbReference type="EMBL" id="PDXF01000131">
    <property type="protein sequence ID" value="RYN86654.1"/>
    <property type="molecule type" value="Genomic_DNA"/>
</dbReference>
<proteinExistence type="predicted"/>
<sequence>MALPINVNISIPEQVSHRSALPLLFKFGSTAVFNLSRSSNMSSLEFPAYGSKSDHERIWSYISCDDPGDEGNPKVAGVDLCSNCRILRWLGLRRPSKEVHDFRYQESAGKPVSSTCELCQAICASFPSATQVRKITLSLGRLANAICTNKLWLYQERPYDLLFIDIEDKTGCTVTQGTAFSLTLSAQKEGVTVRQIEPKSVDYTEVRLWIDHCDSTHGPSCHTATKLDVPGFKVIDCFNRKVVPLPDLQTQYVALSYVWGKPNPKIDNSERFPQTIEDSIDVTLRLGYRYLWVDRYCIDQNDKDNKHMQVSMMDLIYSQAYLTIVAATGDAYDGLPGVNDLSRRVQKHFAIGHMRFDEWLVPHERVLKSNWITRAWTYQEGALSKRRMFFTDVGVAFWCQQMYCQESVRERPLPSDQTDTSNAGMRLEIIIPRVRDGIRKPNPGQVITQYSGKIMSSDSDALNACLGVLRALNTTHCWGIAVESNPCYPEHSRMHLAWINMGPRNEREERKEFPTWSWTRWAGVKLYQDFSNPRYHYGNLKIEIFMGDLQWLDVFDQSHRLRGLGGSKLGKILRVTGNIITPHYDETSEGLKMILTTESGFDLHLRTFIDSIEWDWKYLADTVALEIHRFFRYYTQDLFGAVLILKPDGDKYRRIAVAGYVLNERNSLTSPHCAQIELGPLAMAGAITRTVHIV</sequence>
<dbReference type="Pfam" id="PF06985">
    <property type="entry name" value="HET"/>
    <property type="match status" value="1"/>
</dbReference>
<name>A0ABY0FU85_9PLEO</name>
<evidence type="ECO:0000313" key="3">
    <source>
        <dbReference type="Proteomes" id="UP000293195"/>
    </source>
</evidence>
<dbReference type="PANTHER" id="PTHR33112:SF1">
    <property type="entry name" value="HETEROKARYON INCOMPATIBILITY DOMAIN-CONTAINING PROTEIN"/>
    <property type="match status" value="1"/>
</dbReference>
<comment type="caution">
    <text evidence="2">The sequence shown here is derived from an EMBL/GenBank/DDBJ whole genome shotgun (WGS) entry which is preliminary data.</text>
</comment>
<dbReference type="PANTHER" id="PTHR33112">
    <property type="entry name" value="DOMAIN PROTEIN, PUTATIVE-RELATED"/>
    <property type="match status" value="1"/>
</dbReference>
<gene>
    <name evidence="2" type="ORF">AA0119_g12691</name>
</gene>
<dbReference type="InterPro" id="IPR010730">
    <property type="entry name" value="HET"/>
</dbReference>
<organism evidence="2 3">
    <name type="scientific">Alternaria tenuissima</name>
    <dbReference type="NCBI Taxonomy" id="119927"/>
    <lineage>
        <taxon>Eukaryota</taxon>
        <taxon>Fungi</taxon>
        <taxon>Dikarya</taxon>
        <taxon>Ascomycota</taxon>
        <taxon>Pezizomycotina</taxon>
        <taxon>Dothideomycetes</taxon>
        <taxon>Pleosporomycetidae</taxon>
        <taxon>Pleosporales</taxon>
        <taxon>Pleosporineae</taxon>
        <taxon>Pleosporaceae</taxon>
        <taxon>Alternaria</taxon>
        <taxon>Alternaria sect. Alternaria</taxon>
        <taxon>Alternaria alternata complex</taxon>
    </lineage>
</organism>
<dbReference type="Proteomes" id="UP000293195">
    <property type="component" value="Unassembled WGS sequence"/>
</dbReference>
<evidence type="ECO:0000259" key="1">
    <source>
        <dbReference type="Pfam" id="PF06985"/>
    </source>
</evidence>
<reference evidence="3" key="1">
    <citation type="journal article" date="2019" name="bioRxiv">
        <title>Genomics, evolutionary history and diagnostics of the Alternaria alternata species group including apple and Asian pear pathotypes.</title>
        <authorList>
            <person name="Armitage A.D."/>
            <person name="Cockerton H.M."/>
            <person name="Sreenivasaprasad S."/>
            <person name="Woodhall J.W."/>
            <person name="Lane C.R."/>
            <person name="Harrison R.J."/>
            <person name="Clarkson J.P."/>
        </authorList>
    </citation>
    <scope>NUCLEOTIDE SEQUENCE [LARGE SCALE GENOMIC DNA]</scope>
    <source>
        <strain evidence="3">FERA 635</strain>
    </source>
</reference>
<feature type="domain" description="Heterokaryon incompatibility" evidence="1">
    <location>
        <begin position="252"/>
        <end position="380"/>
    </location>
</feature>
<evidence type="ECO:0000313" key="2">
    <source>
        <dbReference type="EMBL" id="RYN86654.1"/>
    </source>
</evidence>
<accession>A0ABY0FU85</accession>
<keyword evidence="3" id="KW-1185">Reference proteome</keyword>
<protein>
    <recommendedName>
        <fullName evidence="1">Heterokaryon incompatibility domain-containing protein</fullName>
    </recommendedName>
</protein>